<name>A0A514D334_9VIRU</name>
<evidence type="ECO:0000313" key="8">
    <source>
        <dbReference type="EMBL" id="QDH88025.1"/>
    </source>
</evidence>
<keyword evidence="5" id="KW-1175">Viral attachment to host cell pilus</keyword>
<evidence type="ECO:0000256" key="4">
    <source>
        <dbReference type="ARBA" id="ARBA00022844"/>
    </source>
</evidence>
<evidence type="ECO:0000256" key="6">
    <source>
        <dbReference type="ARBA" id="ARBA00023296"/>
    </source>
</evidence>
<sequence length="444" mass="48902">MPIVTSSRSFPWSSRVNYTYTLSGSKVDAGFVDLNPWSQTTTSYRTGGLYQSEDSRYESMTGEQLNREIRVEAVRPGDNGHNFSTQSTTEFQSGLNALIEQHPSSNGVSYNGPILLNLPVIKGTLSAPSFSSYLPSPSQITVDGTKLWSQAVPTATEVGLAAFLGELREGLPSLPGKISSGGAHPSKKVGSEYLNWKFGVQPLRSDLAKLVRGISEFHKRVRQFQRDSGRQVRRRRSLGESRREVDVLTSGTATGGKVWIPLLFGASDVFTTQLYSSPGSLSVRDIVEEETWFSGAYTYYLSEAHSFLGKLERYEELADHALGVEFDPNTAWQLTPWSWLVDWFSDAGSFIKNLTALSNDNVVARYAYVMHHRKVTRMYSVTGMRPRTGVTGPTTATAFETFESKTRTAATPYGFGLDHSAWSAGRWAILGALGMTRAPGVLRG</sequence>
<keyword evidence="6" id="KW-1160">Virus entry into host cell</keyword>
<protein>
    <recommendedName>
        <fullName evidence="9">Maturation</fullName>
    </recommendedName>
</protein>
<evidence type="ECO:0000256" key="2">
    <source>
        <dbReference type="ARBA" id="ARBA00022581"/>
    </source>
</evidence>
<reference evidence="8" key="1">
    <citation type="submission" date="2019-05" db="EMBL/GenBank/DDBJ databases">
        <title>Metatranscriptomic reconstruction reveals RNA viruses with the potential to shape carbon cycling in soil.</title>
        <authorList>
            <person name="Starr E.P."/>
            <person name="Nuccio E."/>
            <person name="Pett-Ridge J."/>
            <person name="Banfield J.F."/>
            <person name="Firestone M.K."/>
        </authorList>
    </citation>
    <scope>NUCLEOTIDE SEQUENCE</scope>
    <source>
        <strain evidence="8">H4_Bulk_46_scaffold_321</strain>
    </source>
</reference>
<comment type="similarity">
    <text evidence="7">Belongs to the Leviviricetes maturation protein family.</text>
</comment>
<evidence type="ECO:0000256" key="7">
    <source>
        <dbReference type="ARBA" id="ARBA00035110"/>
    </source>
</evidence>
<accession>A0A514D334</accession>
<dbReference type="InterPro" id="IPR005563">
    <property type="entry name" value="A_protein"/>
</dbReference>
<evidence type="ECO:0008006" key="9">
    <source>
        <dbReference type="Google" id="ProtNLM"/>
    </source>
</evidence>
<organism evidence="8">
    <name type="scientific">Leviviridae sp</name>
    <dbReference type="NCBI Taxonomy" id="2027243"/>
    <lineage>
        <taxon>Viruses</taxon>
        <taxon>Riboviria</taxon>
        <taxon>Orthornavirae</taxon>
        <taxon>Lenarviricota</taxon>
        <taxon>Leviviricetes</taxon>
        <taxon>Norzivirales</taxon>
        <taxon>Fiersviridae</taxon>
    </lineage>
</organism>
<evidence type="ECO:0000256" key="3">
    <source>
        <dbReference type="ARBA" id="ARBA00022804"/>
    </source>
</evidence>
<evidence type="ECO:0000256" key="1">
    <source>
        <dbReference type="ARBA" id="ARBA00004328"/>
    </source>
</evidence>
<gene>
    <name evidence="8" type="ORF">H4Bulk46321_000001</name>
</gene>
<evidence type="ECO:0000256" key="5">
    <source>
        <dbReference type="ARBA" id="ARBA00023104"/>
    </source>
</evidence>
<keyword evidence="3" id="KW-1161">Viral attachment to host cell</keyword>
<dbReference type="EMBL" id="MN033795">
    <property type="protein sequence ID" value="QDH88025.1"/>
    <property type="molecule type" value="Genomic_RNA"/>
</dbReference>
<keyword evidence="2" id="KW-0945">Host-virus interaction</keyword>
<proteinExistence type="inferred from homology"/>
<dbReference type="GO" id="GO:0044423">
    <property type="term" value="C:virion component"/>
    <property type="evidence" value="ECO:0007669"/>
    <property type="project" value="UniProtKB-KW"/>
</dbReference>
<dbReference type="Pfam" id="PF03863">
    <property type="entry name" value="Phage_mat-A"/>
    <property type="match status" value="1"/>
</dbReference>
<dbReference type="GO" id="GO:0039666">
    <property type="term" value="P:virion attachment to host cell pilus"/>
    <property type="evidence" value="ECO:0007669"/>
    <property type="project" value="UniProtKB-KW"/>
</dbReference>
<comment type="subcellular location">
    <subcellularLocation>
        <location evidence="1">Virion</location>
    </subcellularLocation>
</comment>
<keyword evidence="4" id="KW-0946">Virion</keyword>